<accession>A0A343JFR4</accession>
<dbReference type="SUPFAM" id="SSF52467">
    <property type="entry name" value="DHS-like NAD/FAD-binding domain"/>
    <property type="match status" value="1"/>
</dbReference>
<dbReference type="KEGG" id="cia:BEN51_13310"/>
<evidence type="ECO:0000313" key="8">
    <source>
        <dbReference type="Proteomes" id="UP000264883"/>
    </source>
</evidence>
<dbReference type="Proteomes" id="UP000264883">
    <property type="component" value="Chromosome"/>
</dbReference>
<evidence type="ECO:0000256" key="2">
    <source>
        <dbReference type="ARBA" id="ARBA00023052"/>
    </source>
</evidence>
<dbReference type="Pfam" id="PF00205">
    <property type="entry name" value="TPP_enzyme_M"/>
    <property type="match status" value="1"/>
</dbReference>
<feature type="domain" description="Thiamine pyrophosphate enzyme central" evidence="4">
    <location>
        <begin position="187"/>
        <end position="320"/>
    </location>
</feature>
<dbReference type="GO" id="GO:0030976">
    <property type="term" value="F:thiamine pyrophosphate binding"/>
    <property type="evidence" value="ECO:0007669"/>
    <property type="project" value="InterPro"/>
</dbReference>
<protein>
    <recommendedName>
        <fullName evidence="9">Thiamine pyrophosphate-binding protein</fullName>
    </recommendedName>
</protein>
<dbReference type="Gene3D" id="3.40.50.1220">
    <property type="entry name" value="TPP-binding domain"/>
    <property type="match status" value="1"/>
</dbReference>
<evidence type="ECO:0000259" key="6">
    <source>
        <dbReference type="Pfam" id="PF02776"/>
    </source>
</evidence>
<gene>
    <name evidence="7" type="ORF">BEN51_13310</name>
</gene>
<dbReference type="InterPro" id="IPR047211">
    <property type="entry name" value="POXB-like"/>
</dbReference>
<feature type="domain" description="Thiamine pyrophosphate enzyme N-terminal TPP-binding" evidence="6">
    <location>
        <begin position="1"/>
        <end position="115"/>
    </location>
</feature>
<dbReference type="RefSeq" id="WP_164704127.1">
    <property type="nucleotide sequence ID" value="NZ_CP016786.1"/>
</dbReference>
<dbReference type="AlphaFoldDB" id="A0A343JFR4"/>
<dbReference type="GO" id="GO:0003824">
    <property type="term" value="F:catalytic activity"/>
    <property type="evidence" value="ECO:0007669"/>
    <property type="project" value="InterPro"/>
</dbReference>
<organism evidence="7 8">
    <name type="scientific">Clostridium isatidis</name>
    <dbReference type="NCBI Taxonomy" id="182773"/>
    <lineage>
        <taxon>Bacteria</taxon>
        <taxon>Bacillati</taxon>
        <taxon>Bacillota</taxon>
        <taxon>Clostridia</taxon>
        <taxon>Eubacteriales</taxon>
        <taxon>Clostridiaceae</taxon>
        <taxon>Clostridium</taxon>
    </lineage>
</organism>
<dbReference type="InterPro" id="IPR012001">
    <property type="entry name" value="Thiamin_PyroP_enz_TPP-bd_dom"/>
</dbReference>
<reference evidence="7 8" key="1">
    <citation type="submission" date="2016-08" db="EMBL/GenBank/DDBJ databases">
        <title>Complete Genome Sequence Of The Indigo Reducing Clostridium isatidis DSM15098.</title>
        <authorList>
            <person name="Little G.T."/>
            <person name="Minton N.P."/>
        </authorList>
    </citation>
    <scope>NUCLEOTIDE SEQUENCE [LARGE SCALE GENOMIC DNA]</scope>
    <source>
        <strain evidence="7 8">DSM 15098</strain>
    </source>
</reference>
<evidence type="ECO:0000259" key="4">
    <source>
        <dbReference type="Pfam" id="PF00205"/>
    </source>
</evidence>
<evidence type="ECO:0000259" key="5">
    <source>
        <dbReference type="Pfam" id="PF02775"/>
    </source>
</evidence>
<dbReference type="SUPFAM" id="SSF52518">
    <property type="entry name" value="Thiamin diphosphate-binding fold (THDP-binding)"/>
    <property type="match status" value="2"/>
</dbReference>
<name>A0A343JFR4_9CLOT</name>
<dbReference type="InterPro" id="IPR029035">
    <property type="entry name" value="DHS-like_NAD/FAD-binding_dom"/>
</dbReference>
<feature type="domain" description="Thiamine pyrophosphate enzyme TPP-binding" evidence="5">
    <location>
        <begin position="371"/>
        <end position="518"/>
    </location>
</feature>
<sequence length="537" mass="59667">MRIADAVIKVLENHNVKHVFGIPASTFGGILDALNDSQIEYIITKNEAGATYSASKYADMSNKLGVCMLAGGVGVNNAINGMADAQRNKVPMLVINGDVRLSYMGKGALQEFNNAKVVESFAKYSVNVEREEDVIPELQKAIKIALTPPCGVTLVSIPYDIQMPEFKGELECDNTIEKPVNDNKALEFAVEEIEKAKKGLIFIGRGTRGLSKEIKELSEKLGWGIISTPNAKGIVNSDFPYYIGNYGFCSSDGAIEYVENEDLDCILILGTSLGQSATRDYNDVLVRGRKVIRIDWDTKEFNRVFKEDVSVCYDLREAVKILNKEVSKKNNSFLKPEMNKPYVKNHTGISLRRLYEMLPDIFPKDTCVIVDVGDFFNYIFKYMPIREDMDFQGSVNYACMGAGVAGALGSYLADKRRPYAVFVGDGGFYMNGMDILTAKEYNMPIMYFVINNSMFGLVKNGMKAIFGREFDAKVQFDKISIASIAEAMGIEAVQITDLSQVESLEGLMKDRTSPLLVEIVTDGTEIFIDTDRLKKVK</sequence>
<dbReference type="EMBL" id="CP016786">
    <property type="protein sequence ID" value="ASW44372.1"/>
    <property type="molecule type" value="Genomic_DNA"/>
</dbReference>
<comment type="similarity">
    <text evidence="1 3">Belongs to the TPP enzyme family.</text>
</comment>
<evidence type="ECO:0000256" key="1">
    <source>
        <dbReference type="ARBA" id="ARBA00007812"/>
    </source>
</evidence>
<dbReference type="CDD" id="cd07035">
    <property type="entry name" value="TPP_PYR_POX_like"/>
    <property type="match status" value="1"/>
</dbReference>
<keyword evidence="8" id="KW-1185">Reference proteome</keyword>
<dbReference type="PANTHER" id="PTHR42981">
    <property type="entry name" value="PYRUVATE DEHYDROGENASE [UBIQUINONE]"/>
    <property type="match status" value="1"/>
</dbReference>
<dbReference type="CDD" id="cd00568">
    <property type="entry name" value="TPP_enzymes"/>
    <property type="match status" value="1"/>
</dbReference>
<dbReference type="Gene3D" id="3.40.50.970">
    <property type="match status" value="2"/>
</dbReference>
<dbReference type="GO" id="GO:0000287">
    <property type="term" value="F:magnesium ion binding"/>
    <property type="evidence" value="ECO:0007669"/>
    <property type="project" value="InterPro"/>
</dbReference>
<dbReference type="PANTHER" id="PTHR42981:SF2">
    <property type="entry name" value="PYRUVATE DEHYDROGENASE [UBIQUINONE]"/>
    <property type="match status" value="1"/>
</dbReference>
<dbReference type="InterPro" id="IPR029061">
    <property type="entry name" value="THDP-binding"/>
</dbReference>
<dbReference type="InterPro" id="IPR011766">
    <property type="entry name" value="TPP_enzyme_TPP-bd"/>
</dbReference>
<dbReference type="InterPro" id="IPR012000">
    <property type="entry name" value="Thiamin_PyroP_enz_cen_dom"/>
</dbReference>
<keyword evidence="2 3" id="KW-0786">Thiamine pyrophosphate</keyword>
<proteinExistence type="inferred from homology"/>
<evidence type="ECO:0000313" key="7">
    <source>
        <dbReference type="EMBL" id="ASW44372.1"/>
    </source>
</evidence>
<evidence type="ECO:0000256" key="3">
    <source>
        <dbReference type="RuleBase" id="RU362132"/>
    </source>
</evidence>
<dbReference type="Pfam" id="PF02775">
    <property type="entry name" value="TPP_enzyme_C"/>
    <property type="match status" value="1"/>
</dbReference>
<dbReference type="Pfam" id="PF02776">
    <property type="entry name" value="TPP_enzyme_N"/>
    <property type="match status" value="1"/>
</dbReference>
<evidence type="ECO:0008006" key="9">
    <source>
        <dbReference type="Google" id="ProtNLM"/>
    </source>
</evidence>